<feature type="region of interest" description="Disordered" evidence="1">
    <location>
        <begin position="1"/>
        <end position="49"/>
    </location>
</feature>
<dbReference type="RefSeq" id="WP_184966926.1">
    <property type="nucleotide sequence ID" value="NZ_BAAAWF010000053.1"/>
</dbReference>
<dbReference type="AlphaFoldDB" id="A0A7W9PUY6"/>
<reference evidence="2 3" key="1">
    <citation type="submission" date="2020-08" db="EMBL/GenBank/DDBJ databases">
        <title>Genomic Encyclopedia of Type Strains, Phase III (KMG-III): the genomes of soil and plant-associated and newly described type strains.</title>
        <authorList>
            <person name="Whitman W."/>
        </authorList>
    </citation>
    <scope>NUCLEOTIDE SEQUENCE [LARGE SCALE GENOMIC DNA]</scope>
    <source>
        <strain evidence="2 3">CECT 3313</strain>
    </source>
</reference>
<organism evidence="2 3">
    <name type="scientific">Streptomyces echinatus</name>
    <dbReference type="NCBI Taxonomy" id="67293"/>
    <lineage>
        <taxon>Bacteria</taxon>
        <taxon>Bacillati</taxon>
        <taxon>Actinomycetota</taxon>
        <taxon>Actinomycetes</taxon>
        <taxon>Kitasatosporales</taxon>
        <taxon>Streptomycetaceae</taxon>
        <taxon>Streptomyces</taxon>
    </lineage>
</organism>
<protein>
    <submittedName>
        <fullName evidence="2">Uncharacterized protein</fullName>
    </submittedName>
</protein>
<dbReference type="EMBL" id="JACHJK010000006">
    <property type="protein sequence ID" value="MBB5928429.1"/>
    <property type="molecule type" value="Genomic_DNA"/>
</dbReference>
<comment type="caution">
    <text evidence="2">The sequence shown here is derived from an EMBL/GenBank/DDBJ whole genome shotgun (WGS) entry which is preliminary data.</text>
</comment>
<sequence length="75" mass="7453">MPHETIVGPPIRRRHPADGAAMPVSWPHASGPPEAGTGEAGQRASDAPAAYEGAVVAGVPVGSPAGRAPVITLAR</sequence>
<dbReference type="Proteomes" id="UP000585836">
    <property type="component" value="Unassembled WGS sequence"/>
</dbReference>
<evidence type="ECO:0000256" key="1">
    <source>
        <dbReference type="SAM" id="MobiDB-lite"/>
    </source>
</evidence>
<accession>A0A7W9PUY6</accession>
<gene>
    <name evidence="2" type="ORF">FHS34_003898</name>
</gene>
<proteinExistence type="predicted"/>
<keyword evidence="3" id="KW-1185">Reference proteome</keyword>
<name>A0A7W9PUY6_9ACTN</name>
<evidence type="ECO:0000313" key="2">
    <source>
        <dbReference type="EMBL" id="MBB5928429.1"/>
    </source>
</evidence>
<evidence type="ECO:0000313" key="3">
    <source>
        <dbReference type="Proteomes" id="UP000585836"/>
    </source>
</evidence>